<keyword evidence="2" id="KW-1185">Reference proteome</keyword>
<organism evidence="1 2">
    <name type="scientific">Trachymyrmex cornetzi</name>
    <dbReference type="NCBI Taxonomy" id="471704"/>
    <lineage>
        <taxon>Eukaryota</taxon>
        <taxon>Metazoa</taxon>
        <taxon>Ecdysozoa</taxon>
        <taxon>Arthropoda</taxon>
        <taxon>Hexapoda</taxon>
        <taxon>Insecta</taxon>
        <taxon>Pterygota</taxon>
        <taxon>Neoptera</taxon>
        <taxon>Endopterygota</taxon>
        <taxon>Hymenoptera</taxon>
        <taxon>Apocrita</taxon>
        <taxon>Aculeata</taxon>
        <taxon>Formicoidea</taxon>
        <taxon>Formicidae</taxon>
        <taxon>Myrmicinae</taxon>
        <taxon>Trachymyrmex</taxon>
    </lineage>
</organism>
<accession>A0A151J1L8</accession>
<evidence type="ECO:0000313" key="2">
    <source>
        <dbReference type="Proteomes" id="UP000078492"/>
    </source>
</evidence>
<dbReference type="AlphaFoldDB" id="A0A151J1L8"/>
<sequence>MVFNNFLCRLLIRLFYFITARLLVLTRLLALTSTAYKFLEIGIDVGSMSYVEIAIGDTRDNRIVLLHTMWMAFIEKRTGIQRLGQSSTPSKVLILDLVIKFVEIRDIDNVKLSLCNKCMYMKPSTILFMLELDTMCRARIFRCVPIYK</sequence>
<protein>
    <submittedName>
        <fullName evidence="1">Uncharacterized protein</fullName>
    </submittedName>
</protein>
<name>A0A151J1L8_9HYME</name>
<proteinExistence type="predicted"/>
<gene>
    <name evidence="1" type="ORF">ALC57_12222</name>
</gene>
<reference evidence="1 2" key="1">
    <citation type="submission" date="2015-09" db="EMBL/GenBank/DDBJ databases">
        <title>Trachymyrmex cornetzi WGS genome.</title>
        <authorList>
            <person name="Nygaard S."/>
            <person name="Hu H."/>
            <person name="Boomsma J."/>
            <person name="Zhang G."/>
        </authorList>
    </citation>
    <scope>NUCLEOTIDE SEQUENCE [LARGE SCALE GENOMIC DNA]</scope>
    <source>
        <strain evidence="1">Tcor2-1</strain>
        <tissue evidence="1">Whole body</tissue>
    </source>
</reference>
<dbReference type="EMBL" id="KQ980564">
    <property type="protein sequence ID" value="KYN15552.1"/>
    <property type="molecule type" value="Genomic_DNA"/>
</dbReference>
<evidence type="ECO:0000313" key="1">
    <source>
        <dbReference type="EMBL" id="KYN15552.1"/>
    </source>
</evidence>
<dbReference type="Proteomes" id="UP000078492">
    <property type="component" value="Unassembled WGS sequence"/>
</dbReference>